<dbReference type="PANTHER" id="PTHR43861">
    <property type="entry name" value="TRANS-ACONITATE 2-METHYLTRANSFERASE-RELATED"/>
    <property type="match status" value="1"/>
</dbReference>
<dbReference type="Gene3D" id="3.40.50.150">
    <property type="entry name" value="Vaccinia Virus protein VP39"/>
    <property type="match status" value="1"/>
</dbReference>
<dbReference type="RefSeq" id="WP_022001268.1">
    <property type="nucleotide sequence ID" value="NZ_AP031432.1"/>
</dbReference>
<accession>A0A2T3G4N4</accession>
<dbReference type="AlphaFoldDB" id="A0A2T3G4N4"/>
<name>A0A2T3G4N4_9FIRM</name>
<dbReference type="SUPFAM" id="SSF53335">
    <property type="entry name" value="S-adenosyl-L-methionine-dependent methyltransferases"/>
    <property type="match status" value="1"/>
</dbReference>
<dbReference type="InterPro" id="IPR041698">
    <property type="entry name" value="Methyltransf_25"/>
</dbReference>
<dbReference type="GO" id="GO:0032259">
    <property type="term" value="P:methylation"/>
    <property type="evidence" value="ECO:0007669"/>
    <property type="project" value="UniProtKB-KW"/>
</dbReference>
<organism evidence="4 5">
    <name type="scientific">Faecalibacillus intestinalis</name>
    <dbReference type="NCBI Taxonomy" id="1982626"/>
    <lineage>
        <taxon>Bacteria</taxon>
        <taxon>Bacillati</taxon>
        <taxon>Bacillota</taxon>
        <taxon>Erysipelotrichia</taxon>
        <taxon>Erysipelotrichales</taxon>
        <taxon>Coprobacillaceae</taxon>
        <taxon>Faecalibacillus</taxon>
    </lineage>
</organism>
<dbReference type="CDD" id="cd02440">
    <property type="entry name" value="AdoMet_MTases"/>
    <property type="match status" value="1"/>
</dbReference>
<dbReference type="Pfam" id="PF13649">
    <property type="entry name" value="Methyltransf_25"/>
    <property type="match status" value="1"/>
</dbReference>
<gene>
    <name evidence="4" type="ORF">C7U54_04290</name>
    <name evidence="3" type="ORF">NE542_01510</name>
</gene>
<evidence type="ECO:0000313" key="4">
    <source>
        <dbReference type="EMBL" id="PST42496.1"/>
    </source>
</evidence>
<sequence>MSYEAFAYYYDSLMDQDFYNDYIQFINEHVKDYQTVLELGCGTGEIAIRLAHLGKQVCATDISKDMLEVAKYKCIDFKADVMLSRIDMCDFAVDSQLDLILCLCDSLNYVIDLKNVKQAFENTYNALKKGGSFIFDIDSMYKMETILKDYDEENDEDDFYFHWHVDRISKGYVKHSVEIIDKVENDRVYEEHYQKTYDVETYIELLEKIGFKNIKLYSDFSKYGTECERVIFVCQKG</sequence>
<reference evidence="3" key="2">
    <citation type="submission" date="2022-06" db="EMBL/GenBank/DDBJ databases">
        <title>Isolation of gut microbiota from human fecal samples.</title>
        <authorList>
            <person name="Pamer E.G."/>
            <person name="Barat B."/>
            <person name="Waligurski E."/>
            <person name="Medina S."/>
            <person name="Paddock L."/>
            <person name="Mostad J."/>
        </authorList>
    </citation>
    <scope>NUCLEOTIDE SEQUENCE</scope>
    <source>
        <strain evidence="3">DFI.6.24</strain>
    </source>
</reference>
<dbReference type="Gene3D" id="2.20.25.110">
    <property type="entry name" value="S-adenosyl-L-methionine-dependent methyltransferases"/>
    <property type="match status" value="1"/>
</dbReference>
<evidence type="ECO:0000259" key="2">
    <source>
        <dbReference type="Pfam" id="PF13649"/>
    </source>
</evidence>
<evidence type="ECO:0000313" key="5">
    <source>
        <dbReference type="Proteomes" id="UP000240974"/>
    </source>
</evidence>
<evidence type="ECO:0000256" key="1">
    <source>
        <dbReference type="ARBA" id="ARBA00022679"/>
    </source>
</evidence>
<keyword evidence="1 4" id="KW-0808">Transferase</keyword>
<dbReference type="EMBL" id="PYLQ01000004">
    <property type="protein sequence ID" value="PST42496.1"/>
    <property type="molecule type" value="Genomic_DNA"/>
</dbReference>
<dbReference type="InterPro" id="IPR029063">
    <property type="entry name" value="SAM-dependent_MTases_sf"/>
</dbReference>
<reference evidence="4 5" key="1">
    <citation type="journal article" date="2019" name="Int. J. Syst. Evol. Microbiol.">
        <title>Faecalibacillus intestinalis gen. nov., sp. nov. and Faecalibacillus faecis sp. nov., isolated from human faeces.</title>
        <authorList>
            <person name="Seo B."/>
            <person name="Jeon K."/>
            <person name="Baek I."/>
            <person name="Lee Y.M."/>
            <person name="Baek K."/>
            <person name="Ko G."/>
        </authorList>
    </citation>
    <scope>NUCLEOTIDE SEQUENCE [LARGE SCALE GENOMIC DNA]</scope>
    <source>
        <strain evidence="4 5">SNUG30099</strain>
    </source>
</reference>
<keyword evidence="4" id="KW-0489">Methyltransferase</keyword>
<feature type="domain" description="Methyltransferase" evidence="2">
    <location>
        <begin position="36"/>
        <end position="131"/>
    </location>
</feature>
<dbReference type="EMBL" id="JANGBO010000001">
    <property type="protein sequence ID" value="MCQ5060522.1"/>
    <property type="molecule type" value="Genomic_DNA"/>
</dbReference>
<dbReference type="Proteomes" id="UP001204814">
    <property type="component" value="Unassembled WGS sequence"/>
</dbReference>
<dbReference type="GO" id="GO:0008168">
    <property type="term" value="F:methyltransferase activity"/>
    <property type="evidence" value="ECO:0007669"/>
    <property type="project" value="UniProtKB-KW"/>
</dbReference>
<evidence type="ECO:0000313" key="3">
    <source>
        <dbReference type="EMBL" id="MCQ5060522.1"/>
    </source>
</evidence>
<keyword evidence="5" id="KW-1185">Reference proteome</keyword>
<dbReference type="Proteomes" id="UP000240974">
    <property type="component" value="Unassembled WGS sequence"/>
</dbReference>
<proteinExistence type="predicted"/>
<protein>
    <submittedName>
        <fullName evidence="4">Class I SAM-dependent methyltransferase</fullName>
    </submittedName>
</protein>
<comment type="caution">
    <text evidence="4">The sequence shown here is derived from an EMBL/GenBank/DDBJ whole genome shotgun (WGS) entry which is preliminary data.</text>
</comment>